<evidence type="ECO:0000256" key="3">
    <source>
        <dbReference type="RuleBase" id="RU003476"/>
    </source>
</evidence>
<dbReference type="GO" id="GO:0006753">
    <property type="term" value="P:nucleoside phosphate metabolic process"/>
    <property type="evidence" value="ECO:0007669"/>
    <property type="project" value="TreeGrafter"/>
</dbReference>
<dbReference type="PRINTS" id="PR00502">
    <property type="entry name" value="NUDIXFAMILY"/>
</dbReference>
<comment type="caution">
    <text evidence="5">The sequence shown here is derived from an EMBL/GenBank/DDBJ whole genome shotgun (WGS) entry which is preliminary data.</text>
</comment>
<proteinExistence type="inferred from homology"/>
<dbReference type="Proteomes" id="UP001139263">
    <property type="component" value="Unassembled WGS sequence"/>
</dbReference>
<dbReference type="PANTHER" id="PTHR11839:SF18">
    <property type="entry name" value="NUDIX HYDROLASE DOMAIN-CONTAINING PROTEIN"/>
    <property type="match status" value="1"/>
</dbReference>
<dbReference type="InterPro" id="IPR020084">
    <property type="entry name" value="NUDIX_hydrolase_CS"/>
</dbReference>
<dbReference type="GO" id="GO:0016462">
    <property type="term" value="F:pyrophosphatase activity"/>
    <property type="evidence" value="ECO:0007669"/>
    <property type="project" value="UniProtKB-ARBA"/>
</dbReference>
<dbReference type="CDD" id="cd03424">
    <property type="entry name" value="NUDIX_ADPRase_Nudt5_UGPPase_Nudt14"/>
    <property type="match status" value="1"/>
</dbReference>
<dbReference type="Gene3D" id="3.90.79.10">
    <property type="entry name" value="Nucleoside Triphosphate Pyrophosphohydrolase"/>
    <property type="match status" value="1"/>
</dbReference>
<dbReference type="GO" id="GO:0005829">
    <property type="term" value="C:cytosol"/>
    <property type="evidence" value="ECO:0007669"/>
    <property type="project" value="TreeGrafter"/>
</dbReference>
<dbReference type="Pfam" id="PF00293">
    <property type="entry name" value="NUDIX"/>
    <property type="match status" value="1"/>
</dbReference>
<dbReference type="PROSITE" id="PS00893">
    <property type="entry name" value="NUDIX_BOX"/>
    <property type="match status" value="1"/>
</dbReference>
<name>A0A9X1V988_9BACL</name>
<comment type="similarity">
    <text evidence="3">Belongs to the Nudix hydrolase family.</text>
</comment>
<dbReference type="AlphaFoldDB" id="A0A9X1V988"/>
<dbReference type="FunFam" id="3.90.79.10:FF:000024">
    <property type="entry name" value="ADP-ribose pyrophosphatase"/>
    <property type="match status" value="1"/>
</dbReference>
<sequence>MNEQLHETQTATKEIFRGKMISLRVDTVTLPNGKTTTREVVEHPGAVAIVALPTSDEVLLVHQFRYATGQVSIELPAGKLEPNEQPDQAAIRELQEETGYHTSTIAPVMQFFSTPGFSDERMYLYVAKDLTSGEQQLDEDEFVSCTRANKMKVKEMIAQGDITDAKTLVGLLWWLQQS</sequence>
<evidence type="ECO:0000256" key="2">
    <source>
        <dbReference type="ARBA" id="ARBA00022801"/>
    </source>
</evidence>
<accession>A0A9X1V988</accession>
<dbReference type="PROSITE" id="PS51462">
    <property type="entry name" value="NUDIX"/>
    <property type="match status" value="1"/>
</dbReference>
<gene>
    <name evidence="5" type="primary">act</name>
    <name evidence="5" type="ORF">MM817_02406</name>
</gene>
<protein>
    <submittedName>
        <fullName evidence="5">Methanol dehydrogenase activator</fullName>
        <ecNumber evidence="5">3.-.-.-</ecNumber>
    </submittedName>
</protein>
<dbReference type="InterPro" id="IPR020476">
    <property type="entry name" value="Nudix_hydrolase"/>
</dbReference>
<keyword evidence="2 3" id="KW-0378">Hydrolase</keyword>
<evidence type="ECO:0000313" key="6">
    <source>
        <dbReference type="Proteomes" id="UP001139263"/>
    </source>
</evidence>
<evidence type="ECO:0000256" key="1">
    <source>
        <dbReference type="ARBA" id="ARBA00001946"/>
    </source>
</evidence>
<comment type="cofactor">
    <cofactor evidence="1">
        <name>Mg(2+)</name>
        <dbReference type="ChEBI" id="CHEBI:18420"/>
    </cofactor>
</comment>
<dbReference type="GO" id="GO:0019693">
    <property type="term" value="P:ribose phosphate metabolic process"/>
    <property type="evidence" value="ECO:0007669"/>
    <property type="project" value="TreeGrafter"/>
</dbReference>
<organism evidence="5 6">
    <name type="scientific">Sulfoacidibacillus ferrooxidans</name>
    <dbReference type="NCBI Taxonomy" id="2005001"/>
    <lineage>
        <taxon>Bacteria</taxon>
        <taxon>Bacillati</taxon>
        <taxon>Bacillota</taxon>
        <taxon>Bacilli</taxon>
        <taxon>Bacillales</taxon>
        <taxon>Alicyclobacillaceae</taxon>
        <taxon>Sulfoacidibacillus</taxon>
    </lineage>
</organism>
<dbReference type="RefSeq" id="WP_241715390.1">
    <property type="nucleotide sequence ID" value="NZ_JALBUF010000008.1"/>
</dbReference>
<evidence type="ECO:0000259" key="4">
    <source>
        <dbReference type="PROSITE" id="PS51462"/>
    </source>
</evidence>
<dbReference type="SUPFAM" id="SSF55811">
    <property type="entry name" value="Nudix"/>
    <property type="match status" value="1"/>
</dbReference>
<evidence type="ECO:0000313" key="5">
    <source>
        <dbReference type="EMBL" id="MCI0184111.1"/>
    </source>
</evidence>
<dbReference type="InterPro" id="IPR000086">
    <property type="entry name" value="NUDIX_hydrolase_dom"/>
</dbReference>
<dbReference type="EMBL" id="JALBUF010000008">
    <property type="protein sequence ID" value="MCI0184111.1"/>
    <property type="molecule type" value="Genomic_DNA"/>
</dbReference>
<keyword evidence="6" id="KW-1185">Reference proteome</keyword>
<feature type="domain" description="Nudix hydrolase" evidence="4">
    <location>
        <begin position="41"/>
        <end position="176"/>
    </location>
</feature>
<dbReference type="InterPro" id="IPR015797">
    <property type="entry name" value="NUDIX_hydrolase-like_dom_sf"/>
</dbReference>
<dbReference type="EC" id="3.-.-.-" evidence="5"/>
<reference evidence="5" key="1">
    <citation type="submission" date="2022-03" db="EMBL/GenBank/DDBJ databases">
        <title>Draft Genome Sequence of Firmicute Strain S0AB, a Heterotrophic Iron/Sulfur-Oxidizing Extreme Acidophile.</title>
        <authorList>
            <person name="Vergara E."/>
            <person name="Pakostova E."/>
            <person name="Johnson D.B."/>
            <person name="Holmes D.S."/>
        </authorList>
    </citation>
    <scope>NUCLEOTIDE SEQUENCE</scope>
    <source>
        <strain evidence="5">S0AB</strain>
    </source>
</reference>
<dbReference type="PANTHER" id="PTHR11839">
    <property type="entry name" value="UDP/ADP-SUGAR PYROPHOSPHATASE"/>
    <property type="match status" value="1"/>
</dbReference>